<evidence type="ECO:0000313" key="1">
    <source>
        <dbReference type="EMBL" id="CAD8942765.1"/>
    </source>
</evidence>
<organism evidence="1">
    <name type="scientific">Cyclophora tenuis</name>
    <name type="common">Marine diatom</name>
    <dbReference type="NCBI Taxonomy" id="216820"/>
    <lineage>
        <taxon>Eukaryota</taxon>
        <taxon>Sar</taxon>
        <taxon>Stramenopiles</taxon>
        <taxon>Ochrophyta</taxon>
        <taxon>Bacillariophyta</taxon>
        <taxon>Fragilariophyceae</taxon>
        <taxon>Fragilariophycidae</taxon>
        <taxon>Cyclophorales</taxon>
        <taxon>Cyclophoraceae</taxon>
        <taxon>Cyclophora</taxon>
    </lineage>
</organism>
<accession>A0A7S1DA78</accession>
<dbReference type="EMBL" id="HBFW01021459">
    <property type="protein sequence ID" value="CAD8942765.1"/>
    <property type="molecule type" value="Transcribed_RNA"/>
</dbReference>
<reference evidence="1" key="1">
    <citation type="submission" date="2021-01" db="EMBL/GenBank/DDBJ databases">
        <authorList>
            <person name="Corre E."/>
            <person name="Pelletier E."/>
            <person name="Niang G."/>
            <person name="Scheremetjew M."/>
            <person name="Finn R."/>
            <person name="Kale V."/>
            <person name="Holt S."/>
            <person name="Cochrane G."/>
            <person name="Meng A."/>
            <person name="Brown T."/>
            <person name="Cohen L."/>
        </authorList>
    </citation>
    <scope>NUCLEOTIDE SEQUENCE</scope>
    <source>
        <strain evidence="1">ECT3854</strain>
    </source>
</reference>
<name>A0A7S1DA78_CYCTE</name>
<sequence>MARYEEPKYTWLPPSKYSSRPLKTFESMDAVNENGNAELDILRAPLSDDFHVSDDDVQMCSGPSALHSRQSVEIPLLSALSGDSAVKSRRSGSTCAASSFCVDEEANAGQINGRIEVSTFFAQSDATMEPTFSSIADGESSESGFLMSFDDPNHENGKRKTRHSMTFFEFGTASTRKRRKRMSAAF</sequence>
<dbReference type="AlphaFoldDB" id="A0A7S1DA78"/>
<proteinExistence type="predicted"/>
<protein>
    <submittedName>
        <fullName evidence="1">Uncharacterized protein</fullName>
    </submittedName>
</protein>
<gene>
    <name evidence="1" type="ORF">CTEN0397_LOCUS13832</name>
</gene>